<dbReference type="EMBL" id="LAZR01069571">
    <property type="protein sequence ID" value="KKK47455.1"/>
    <property type="molecule type" value="Genomic_DNA"/>
</dbReference>
<gene>
    <name evidence="1" type="ORF">LCGC14_3155030</name>
</gene>
<feature type="non-terminal residue" evidence="1">
    <location>
        <position position="1"/>
    </location>
</feature>
<dbReference type="AlphaFoldDB" id="A0A0F8WH15"/>
<organism evidence="1">
    <name type="scientific">marine sediment metagenome</name>
    <dbReference type="NCBI Taxonomy" id="412755"/>
    <lineage>
        <taxon>unclassified sequences</taxon>
        <taxon>metagenomes</taxon>
        <taxon>ecological metagenomes</taxon>
    </lineage>
</organism>
<comment type="caution">
    <text evidence="1">The sequence shown here is derived from an EMBL/GenBank/DDBJ whole genome shotgun (WGS) entry which is preliminary data.</text>
</comment>
<accession>A0A0F8WH15</accession>
<evidence type="ECO:0000313" key="1">
    <source>
        <dbReference type="EMBL" id="KKK47455.1"/>
    </source>
</evidence>
<protein>
    <submittedName>
        <fullName evidence="1">Uncharacterized protein</fullName>
    </submittedName>
</protein>
<name>A0A0F8WH15_9ZZZZ</name>
<sequence>IKTFLDTSMRCDKILFDLGDEVITFKFVGRKR</sequence>
<reference evidence="1" key="1">
    <citation type="journal article" date="2015" name="Nature">
        <title>Complex archaea that bridge the gap between prokaryotes and eukaryotes.</title>
        <authorList>
            <person name="Spang A."/>
            <person name="Saw J.H."/>
            <person name="Jorgensen S.L."/>
            <person name="Zaremba-Niedzwiedzka K."/>
            <person name="Martijn J."/>
            <person name="Lind A.E."/>
            <person name="van Eijk R."/>
            <person name="Schleper C."/>
            <person name="Guy L."/>
            <person name="Ettema T.J."/>
        </authorList>
    </citation>
    <scope>NUCLEOTIDE SEQUENCE</scope>
</reference>
<proteinExistence type="predicted"/>